<name>A0A561T1B1_9PSEU</name>
<keyword evidence="2" id="KW-1185">Reference proteome</keyword>
<evidence type="ECO:0000313" key="1">
    <source>
        <dbReference type="EMBL" id="TWF80887.1"/>
    </source>
</evidence>
<sequence length="187" mass="19727">MSLLIWLLVAVVVLVLVGLATLVAARVRRLDRLHVRTDAARVGLESACERRATAALAAAQVLAAVPAERDRAEGLRAAVAATRAAGVSGGDREGAENVLGRELAAVPRGALPGAVLEELVDAEQLLVLARRVHNDAVRDTRDLRSRRLVRWLHLAGTAPMPAYFEIADPDPGVTTAAPVRGRVAPPA</sequence>
<dbReference type="AlphaFoldDB" id="A0A561T1B1"/>
<dbReference type="RefSeq" id="WP_147259490.1">
    <property type="nucleotide sequence ID" value="NZ_VIWU01000001.1"/>
</dbReference>
<comment type="caution">
    <text evidence="1">The sequence shown here is derived from an EMBL/GenBank/DDBJ whole genome shotgun (WGS) entry which is preliminary data.</text>
</comment>
<reference evidence="1 2" key="1">
    <citation type="submission" date="2019-06" db="EMBL/GenBank/DDBJ databases">
        <title>Sequencing the genomes of 1000 actinobacteria strains.</title>
        <authorList>
            <person name="Klenk H.-P."/>
        </authorList>
    </citation>
    <scope>NUCLEOTIDE SEQUENCE [LARGE SCALE GENOMIC DNA]</scope>
    <source>
        <strain evidence="1 2">DSM 45671</strain>
    </source>
</reference>
<organism evidence="1 2">
    <name type="scientific">Pseudonocardia hierapolitana</name>
    <dbReference type="NCBI Taxonomy" id="1128676"/>
    <lineage>
        <taxon>Bacteria</taxon>
        <taxon>Bacillati</taxon>
        <taxon>Actinomycetota</taxon>
        <taxon>Actinomycetes</taxon>
        <taxon>Pseudonocardiales</taxon>
        <taxon>Pseudonocardiaceae</taxon>
        <taxon>Pseudonocardia</taxon>
    </lineage>
</organism>
<dbReference type="EMBL" id="VIWU01000001">
    <property type="protein sequence ID" value="TWF80887.1"/>
    <property type="molecule type" value="Genomic_DNA"/>
</dbReference>
<proteinExistence type="predicted"/>
<dbReference type="OrthoDB" id="3214694at2"/>
<gene>
    <name evidence="1" type="ORF">FHX44_116830</name>
</gene>
<accession>A0A561T1B1</accession>
<evidence type="ECO:0000313" key="2">
    <source>
        <dbReference type="Proteomes" id="UP000321261"/>
    </source>
</evidence>
<dbReference type="Proteomes" id="UP000321261">
    <property type="component" value="Unassembled WGS sequence"/>
</dbReference>
<protein>
    <recommendedName>
        <fullName evidence="3">NUDIX hydrolase</fullName>
    </recommendedName>
</protein>
<evidence type="ECO:0008006" key="3">
    <source>
        <dbReference type="Google" id="ProtNLM"/>
    </source>
</evidence>